<dbReference type="Gene3D" id="1.10.220.150">
    <property type="entry name" value="Arf GTPase activating protein"/>
    <property type="match status" value="1"/>
</dbReference>
<dbReference type="CDD" id="cd08830">
    <property type="entry name" value="ArfGap_ArfGap1"/>
    <property type="match status" value="1"/>
</dbReference>
<dbReference type="FunFam" id="1.10.220.150:FF:000014">
    <property type="entry name" value="ADP-ribosylation factor GTPase-activating protein"/>
    <property type="match status" value="1"/>
</dbReference>
<evidence type="ECO:0000256" key="3">
    <source>
        <dbReference type="ARBA" id="ARBA00022771"/>
    </source>
</evidence>
<feature type="compositionally biased region" description="Polar residues" evidence="5">
    <location>
        <begin position="150"/>
        <end position="160"/>
    </location>
</feature>
<keyword evidence="1" id="KW-0343">GTPase activation</keyword>
<dbReference type="SMART" id="SM00105">
    <property type="entry name" value="ArfGap"/>
    <property type="match status" value="1"/>
</dbReference>
<dbReference type="OrthoDB" id="983479at2759"/>
<evidence type="ECO:0000313" key="6">
    <source>
        <dbReference type="Proteomes" id="UP000189703"/>
    </source>
</evidence>
<dbReference type="InterPro" id="IPR038508">
    <property type="entry name" value="ArfGAP_dom_sf"/>
</dbReference>
<feature type="compositionally biased region" description="Basic and acidic residues" evidence="5">
    <location>
        <begin position="370"/>
        <end position="383"/>
    </location>
</feature>
<dbReference type="RefSeq" id="XP_010267329.1">
    <property type="nucleotide sequence ID" value="XM_010269027.2"/>
</dbReference>
<dbReference type="GeneID" id="104604598"/>
<accession>A0A1U8AVR6</accession>
<organism evidence="6 7">
    <name type="scientific">Nelumbo nucifera</name>
    <name type="common">Sacred lotus</name>
    <dbReference type="NCBI Taxonomy" id="4432"/>
    <lineage>
        <taxon>Eukaryota</taxon>
        <taxon>Viridiplantae</taxon>
        <taxon>Streptophyta</taxon>
        <taxon>Embryophyta</taxon>
        <taxon>Tracheophyta</taxon>
        <taxon>Spermatophyta</taxon>
        <taxon>Magnoliopsida</taxon>
        <taxon>Proteales</taxon>
        <taxon>Nelumbonaceae</taxon>
        <taxon>Nelumbo</taxon>
    </lineage>
</organism>
<dbReference type="InterPro" id="IPR037278">
    <property type="entry name" value="ARFGAP/RecO"/>
</dbReference>
<dbReference type="STRING" id="4432.A0A1U8AVR6"/>
<dbReference type="KEGG" id="nnu:104604598"/>
<gene>
    <name evidence="7" type="primary">LOC104604598</name>
</gene>
<dbReference type="GO" id="GO:0016192">
    <property type="term" value="P:vesicle-mediated transport"/>
    <property type="evidence" value="ECO:0007669"/>
    <property type="project" value="InterPro"/>
</dbReference>
<feature type="region of interest" description="Disordered" evidence="5">
    <location>
        <begin position="133"/>
        <end position="163"/>
    </location>
</feature>
<keyword evidence="6" id="KW-1185">Reference proteome</keyword>
<dbReference type="Pfam" id="PF01412">
    <property type="entry name" value="ArfGap"/>
    <property type="match status" value="1"/>
</dbReference>
<feature type="region of interest" description="Disordered" evidence="5">
    <location>
        <begin position="347"/>
        <end position="419"/>
    </location>
</feature>
<reference evidence="7" key="1">
    <citation type="submission" date="2025-08" db="UniProtKB">
        <authorList>
            <consortium name="RefSeq"/>
        </authorList>
    </citation>
    <scope>IDENTIFICATION</scope>
</reference>
<name>A0A1U8AVR6_NELNU</name>
<evidence type="ECO:0000256" key="4">
    <source>
        <dbReference type="ARBA" id="ARBA00022833"/>
    </source>
</evidence>
<dbReference type="PANTHER" id="PTHR47021">
    <property type="entry name" value="ADP-RIBOSYLATION FACTOR GTPASE-ACTIVATING PROTEIN AGD6-RELATED"/>
    <property type="match status" value="1"/>
</dbReference>
<sequence>MSSCSAAVASRRLRQLQSLPANRTCVDCLQKNPQWASVSFGVFMCLDCSGKHRSLGVHISFVRSVTMDSWTELHLKKMEANPGGNEALNAFFTARGIPKETDITIKYNTTAATLFREKIQAIVENRPWTEPPIIKEPPLDLKPSKPPKHNSANFSTNSEWQWGAWDDNGDSNPNIRRNQSVGNIRVNTELDGPSRSYSSDNLYGKIQASAANKERFFAMKMAENQNRPEGIPPSQGGKYVGFGSTGTRAISRSNSQGDMILDAVSAVSQGFSRLTMVASSAVQSAANVVQAGRKELTSMVREGGYDDTVNVVASRTTELGHRTWGIVRDVMAMATLKVEEYTKDGVETKAGAKGHEGLGGISDSNAGQHGESKPDDSSFKGWDDWGADSPTSSSNIGREFKETTKKEKDHSDEVWGGWN</sequence>
<dbReference type="OMA" id="DGWDDNK"/>
<feature type="compositionally biased region" description="Basic and acidic residues" evidence="5">
    <location>
        <begin position="398"/>
        <end position="413"/>
    </location>
</feature>
<dbReference type="SUPFAM" id="SSF57863">
    <property type="entry name" value="ArfGap/RecO-like zinc finger"/>
    <property type="match status" value="1"/>
</dbReference>
<keyword evidence="4" id="KW-0862">Zinc</keyword>
<dbReference type="GO" id="GO:0008270">
    <property type="term" value="F:zinc ion binding"/>
    <property type="evidence" value="ECO:0007669"/>
    <property type="project" value="UniProtKB-KW"/>
</dbReference>
<evidence type="ECO:0000256" key="1">
    <source>
        <dbReference type="ARBA" id="ARBA00022468"/>
    </source>
</evidence>
<dbReference type="InterPro" id="IPR044519">
    <property type="entry name" value="ARF_GAP_AGD6/7"/>
</dbReference>
<dbReference type="PRINTS" id="PR00405">
    <property type="entry name" value="REVINTRACTNG"/>
</dbReference>
<evidence type="ECO:0000256" key="5">
    <source>
        <dbReference type="SAM" id="MobiDB-lite"/>
    </source>
</evidence>
<dbReference type="AlphaFoldDB" id="A0A1U8AVR6"/>
<dbReference type="PANTHER" id="PTHR47021:SF7">
    <property type="entry name" value="ADP-RIBOSYLATION FACTOR GTPASE-ACTIVATING PROTEIN AGD6-RELATED"/>
    <property type="match status" value="1"/>
</dbReference>
<protein>
    <submittedName>
        <fullName evidence="7">Probable ADP-ribosylation factor GTPase-activating protein AGD6</fullName>
    </submittedName>
</protein>
<proteinExistence type="predicted"/>
<evidence type="ECO:0000313" key="7">
    <source>
        <dbReference type="RefSeq" id="XP_010267329.1"/>
    </source>
</evidence>
<dbReference type="eggNOG" id="KOG0704">
    <property type="taxonomic scope" value="Eukaryota"/>
</dbReference>
<dbReference type="InterPro" id="IPR001164">
    <property type="entry name" value="ArfGAP_dom"/>
</dbReference>
<keyword evidence="2" id="KW-0479">Metal-binding</keyword>
<keyword evidence="3" id="KW-0863">Zinc-finger</keyword>
<dbReference type="PROSITE" id="PS50115">
    <property type="entry name" value="ARFGAP"/>
    <property type="match status" value="1"/>
</dbReference>
<evidence type="ECO:0000256" key="2">
    <source>
        <dbReference type="ARBA" id="ARBA00022723"/>
    </source>
</evidence>
<dbReference type="Proteomes" id="UP000189703">
    <property type="component" value="Unplaced"/>
</dbReference>
<dbReference type="GO" id="GO:0005096">
    <property type="term" value="F:GTPase activator activity"/>
    <property type="evidence" value="ECO:0007669"/>
    <property type="project" value="UniProtKB-KW"/>
</dbReference>